<protein>
    <submittedName>
        <fullName evidence="1">Uncharacterized protein</fullName>
    </submittedName>
</protein>
<dbReference type="EMBL" id="KY348865">
    <property type="protein sequence ID" value="APU93087.1"/>
    <property type="molecule type" value="Genomic_DNA"/>
</dbReference>
<reference evidence="2" key="1">
    <citation type="submission" date="2016-12" db="EMBL/GenBank/DDBJ databases">
        <authorList>
            <person name="Song W.-J."/>
            <person name="Kurnit D.M."/>
        </authorList>
    </citation>
    <scope>NUCLEOTIDE SEQUENCE [LARGE SCALE GENOMIC DNA]</scope>
</reference>
<accession>A0A1P8DUB2</accession>
<organism evidence="1 2">
    <name type="scientific">Mycobacterium phage Bubbles123</name>
    <dbReference type="NCBI Taxonomy" id="1932895"/>
    <lineage>
        <taxon>Viruses</taxon>
        <taxon>Duplodnaviria</taxon>
        <taxon>Heunggongvirae</taxon>
        <taxon>Uroviricota</taxon>
        <taxon>Caudoviricetes</taxon>
        <taxon>Gracegardnervirinae</taxon>
        <taxon>Cheoctovirus</taxon>
        <taxon>Cheoctovirus bubbles123</taxon>
    </lineage>
</organism>
<gene>
    <name evidence="1" type="ORF">SEA_BUBBLES123_90</name>
</gene>
<sequence>MPDSDPIDFTAAGEAFAETFMEGIRAIIAQELDARGVKGPSTVVNNVVPYSLPDSQDAQYIEVKRQVGGSSGARGA</sequence>
<proteinExistence type="predicted"/>
<evidence type="ECO:0000313" key="2">
    <source>
        <dbReference type="Proteomes" id="UP000221706"/>
    </source>
</evidence>
<keyword evidence="2" id="KW-1185">Reference proteome</keyword>
<name>A0A1P8DUB2_9CAUD</name>
<dbReference type="Proteomes" id="UP000221706">
    <property type="component" value="Segment"/>
</dbReference>
<evidence type="ECO:0000313" key="1">
    <source>
        <dbReference type="EMBL" id="APU93087.1"/>
    </source>
</evidence>